<evidence type="ECO:0000313" key="3">
    <source>
        <dbReference type="Proteomes" id="UP000824102"/>
    </source>
</evidence>
<gene>
    <name evidence="2" type="ORF">H9964_04345</name>
</gene>
<dbReference type="Gene3D" id="1.10.10.10">
    <property type="entry name" value="Winged helix-like DNA-binding domain superfamily/Winged helix DNA-binding domain"/>
    <property type="match status" value="1"/>
</dbReference>
<name>A0A9D2G618_9FIRM</name>
<reference evidence="2" key="2">
    <citation type="submission" date="2021-04" db="EMBL/GenBank/DDBJ databases">
        <authorList>
            <person name="Gilroy R."/>
        </authorList>
    </citation>
    <scope>NUCLEOTIDE SEQUENCE</scope>
    <source>
        <strain evidence="2">ChiW7-2402</strain>
    </source>
</reference>
<comment type="caution">
    <text evidence="2">The sequence shown here is derived from an EMBL/GenBank/DDBJ whole genome shotgun (WGS) entry which is preliminary data.</text>
</comment>
<accession>A0A9D2G618</accession>
<protein>
    <submittedName>
        <fullName evidence="2">MarR family transcriptional regulator</fullName>
    </submittedName>
</protein>
<dbReference type="SUPFAM" id="SSF46785">
    <property type="entry name" value="Winged helix' DNA-binding domain"/>
    <property type="match status" value="1"/>
</dbReference>
<proteinExistence type="predicted"/>
<dbReference type="EMBL" id="DXBB01000062">
    <property type="protein sequence ID" value="HIZ72790.1"/>
    <property type="molecule type" value="Genomic_DNA"/>
</dbReference>
<sequence>MTQPENKERDADRQLEEDLVLSWIHATSALKNTRITQKMIYNEAVVMAIVYERWREDGVGAVSFGEICRRTRMLKSLVNRTIGSLVRRGFLLRRTGEDKRTTYVLPVREKLPEFLEEHERSLALARRIIALIGKEDARTFCRIAETVFNADPLPDREPNAEHDAEQDEE</sequence>
<dbReference type="Pfam" id="PF12802">
    <property type="entry name" value="MarR_2"/>
    <property type="match status" value="1"/>
</dbReference>
<reference evidence="2" key="1">
    <citation type="journal article" date="2021" name="PeerJ">
        <title>Extensive microbial diversity within the chicken gut microbiome revealed by metagenomics and culture.</title>
        <authorList>
            <person name="Gilroy R."/>
            <person name="Ravi A."/>
            <person name="Getino M."/>
            <person name="Pursley I."/>
            <person name="Horton D.L."/>
            <person name="Alikhan N.F."/>
            <person name="Baker D."/>
            <person name="Gharbi K."/>
            <person name="Hall N."/>
            <person name="Watson M."/>
            <person name="Adriaenssens E.M."/>
            <person name="Foster-Nyarko E."/>
            <person name="Jarju S."/>
            <person name="Secka A."/>
            <person name="Antonio M."/>
            <person name="Oren A."/>
            <person name="Chaudhuri R.R."/>
            <person name="La Ragione R."/>
            <person name="Hildebrand F."/>
            <person name="Pallen M.J."/>
        </authorList>
    </citation>
    <scope>NUCLEOTIDE SEQUENCE</scope>
    <source>
        <strain evidence="2">ChiW7-2402</strain>
    </source>
</reference>
<evidence type="ECO:0000259" key="1">
    <source>
        <dbReference type="Pfam" id="PF12802"/>
    </source>
</evidence>
<organism evidence="2 3">
    <name type="scientific">Candidatus Gallimonas intestinavium</name>
    <dbReference type="NCBI Taxonomy" id="2838603"/>
    <lineage>
        <taxon>Bacteria</taxon>
        <taxon>Bacillati</taxon>
        <taxon>Bacillota</taxon>
        <taxon>Clostridia</taxon>
        <taxon>Candidatus Gallimonas</taxon>
    </lineage>
</organism>
<dbReference type="InterPro" id="IPR036388">
    <property type="entry name" value="WH-like_DNA-bd_sf"/>
</dbReference>
<dbReference type="InterPro" id="IPR036390">
    <property type="entry name" value="WH_DNA-bd_sf"/>
</dbReference>
<evidence type="ECO:0000313" key="2">
    <source>
        <dbReference type="EMBL" id="HIZ72790.1"/>
    </source>
</evidence>
<dbReference type="Proteomes" id="UP000824102">
    <property type="component" value="Unassembled WGS sequence"/>
</dbReference>
<dbReference type="GO" id="GO:0003700">
    <property type="term" value="F:DNA-binding transcription factor activity"/>
    <property type="evidence" value="ECO:0007669"/>
    <property type="project" value="InterPro"/>
</dbReference>
<dbReference type="InterPro" id="IPR000835">
    <property type="entry name" value="HTH_MarR-typ"/>
</dbReference>
<dbReference type="AlphaFoldDB" id="A0A9D2G618"/>
<feature type="domain" description="HTH marR-type" evidence="1">
    <location>
        <begin position="60"/>
        <end position="100"/>
    </location>
</feature>